<accession>A0A8G1RDZ3</accession>
<dbReference type="RefSeq" id="XP_025520846.1">
    <property type="nucleotide sequence ID" value="XM_025653991.1"/>
</dbReference>
<protein>
    <submittedName>
        <fullName evidence="1">Uncharacterized protein</fullName>
    </submittedName>
</protein>
<proteinExistence type="predicted"/>
<sequence>MLSNVFGDLLWQSGQDYRHTSPRYQLRGRTPITVESLARIPAWLIRFGFVQRQVKPVLPFQAIQLSPLNAASFPLPSAGPSILLFLGLLRLLPA</sequence>
<evidence type="ECO:0000313" key="2">
    <source>
        <dbReference type="Proteomes" id="UP000249526"/>
    </source>
</evidence>
<organism evidence="1 2">
    <name type="scientific">Aspergillus piperis CBS 112811</name>
    <dbReference type="NCBI Taxonomy" id="1448313"/>
    <lineage>
        <taxon>Eukaryota</taxon>
        <taxon>Fungi</taxon>
        <taxon>Dikarya</taxon>
        <taxon>Ascomycota</taxon>
        <taxon>Pezizomycotina</taxon>
        <taxon>Eurotiomycetes</taxon>
        <taxon>Eurotiomycetidae</taxon>
        <taxon>Eurotiales</taxon>
        <taxon>Aspergillaceae</taxon>
        <taxon>Aspergillus</taxon>
        <taxon>Aspergillus subgen. Circumdati</taxon>
    </lineage>
</organism>
<evidence type="ECO:0000313" key="1">
    <source>
        <dbReference type="EMBL" id="RAH62924.1"/>
    </source>
</evidence>
<reference evidence="1 2" key="1">
    <citation type="submission" date="2018-02" db="EMBL/GenBank/DDBJ databases">
        <title>The genomes of Aspergillus section Nigri reveals drivers in fungal speciation.</title>
        <authorList>
            <consortium name="DOE Joint Genome Institute"/>
            <person name="Vesth T.C."/>
            <person name="Nybo J."/>
            <person name="Theobald S."/>
            <person name="Brandl J."/>
            <person name="Frisvad J.C."/>
            <person name="Nielsen K.F."/>
            <person name="Lyhne E.K."/>
            <person name="Kogle M.E."/>
            <person name="Kuo A."/>
            <person name="Riley R."/>
            <person name="Clum A."/>
            <person name="Nolan M."/>
            <person name="Lipzen A."/>
            <person name="Salamov A."/>
            <person name="Henrissat B."/>
            <person name="Wiebenga A."/>
            <person name="De vries R.P."/>
            <person name="Grigoriev I.V."/>
            <person name="Mortensen U.H."/>
            <person name="Andersen M.R."/>
            <person name="Baker S.E."/>
        </authorList>
    </citation>
    <scope>NUCLEOTIDE SEQUENCE [LARGE SCALE GENOMIC DNA]</scope>
    <source>
        <strain evidence="1 2">CBS 112811</strain>
    </source>
</reference>
<dbReference type="AlphaFoldDB" id="A0A8G1RDZ3"/>
<dbReference type="GeneID" id="37157393"/>
<name>A0A8G1RDZ3_9EURO</name>
<keyword evidence="2" id="KW-1185">Reference proteome</keyword>
<dbReference type="EMBL" id="KZ825054">
    <property type="protein sequence ID" value="RAH62924.1"/>
    <property type="molecule type" value="Genomic_DNA"/>
</dbReference>
<dbReference type="Proteomes" id="UP000249526">
    <property type="component" value="Unassembled WGS sequence"/>
</dbReference>
<gene>
    <name evidence="1" type="ORF">BO85DRAFT_13159</name>
</gene>